<keyword evidence="5 8" id="KW-0472">Membrane</keyword>
<dbReference type="Proteomes" id="UP001164746">
    <property type="component" value="Chromosome 10"/>
</dbReference>
<keyword evidence="11" id="KW-1185">Reference proteome</keyword>
<evidence type="ECO:0000256" key="3">
    <source>
        <dbReference type="ARBA" id="ARBA00022989"/>
    </source>
</evidence>
<organism evidence="10 11">
    <name type="scientific">Mya arenaria</name>
    <name type="common">Soft-shell clam</name>
    <dbReference type="NCBI Taxonomy" id="6604"/>
    <lineage>
        <taxon>Eukaryota</taxon>
        <taxon>Metazoa</taxon>
        <taxon>Spiralia</taxon>
        <taxon>Lophotrochozoa</taxon>
        <taxon>Mollusca</taxon>
        <taxon>Bivalvia</taxon>
        <taxon>Autobranchia</taxon>
        <taxon>Heteroconchia</taxon>
        <taxon>Euheterodonta</taxon>
        <taxon>Imparidentia</taxon>
        <taxon>Neoheterodontei</taxon>
        <taxon>Myida</taxon>
        <taxon>Myoidea</taxon>
        <taxon>Myidae</taxon>
        <taxon>Mya</taxon>
    </lineage>
</organism>
<dbReference type="PROSITE" id="PS00237">
    <property type="entry name" value="G_PROTEIN_RECEP_F1_1"/>
    <property type="match status" value="1"/>
</dbReference>
<evidence type="ECO:0000259" key="9">
    <source>
        <dbReference type="PROSITE" id="PS50262"/>
    </source>
</evidence>
<evidence type="ECO:0000313" key="10">
    <source>
        <dbReference type="EMBL" id="WAR17296.1"/>
    </source>
</evidence>
<evidence type="ECO:0000256" key="6">
    <source>
        <dbReference type="ARBA" id="ARBA00023170"/>
    </source>
</evidence>
<dbReference type="PANTHER" id="PTHR24243">
    <property type="entry name" value="G-PROTEIN COUPLED RECEPTOR"/>
    <property type="match status" value="1"/>
</dbReference>
<evidence type="ECO:0000256" key="2">
    <source>
        <dbReference type="ARBA" id="ARBA00022692"/>
    </source>
</evidence>
<dbReference type="InterPro" id="IPR017452">
    <property type="entry name" value="GPCR_Rhodpsn_7TM"/>
</dbReference>
<dbReference type="SUPFAM" id="SSF81321">
    <property type="entry name" value="Family A G protein-coupled receptor-like"/>
    <property type="match status" value="1"/>
</dbReference>
<evidence type="ECO:0000256" key="1">
    <source>
        <dbReference type="ARBA" id="ARBA00004141"/>
    </source>
</evidence>
<evidence type="ECO:0000313" key="11">
    <source>
        <dbReference type="Proteomes" id="UP001164746"/>
    </source>
</evidence>
<evidence type="ECO:0000256" key="8">
    <source>
        <dbReference type="SAM" id="Phobius"/>
    </source>
</evidence>
<gene>
    <name evidence="10" type="ORF">MAR_031890</name>
</gene>
<dbReference type="InterPro" id="IPR000276">
    <property type="entry name" value="GPCR_Rhodpsn"/>
</dbReference>
<dbReference type="PANTHER" id="PTHR24243:SF208">
    <property type="entry name" value="PYROKININ-1 RECEPTOR"/>
    <property type="match status" value="1"/>
</dbReference>
<dbReference type="EMBL" id="CP111021">
    <property type="protein sequence ID" value="WAR17296.1"/>
    <property type="molecule type" value="Genomic_DNA"/>
</dbReference>
<name>A0ABY7F8F9_MYAAR</name>
<evidence type="ECO:0000256" key="5">
    <source>
        <dbReference type="ARBA" id="ARBA00023136"/>
    </source>
</evidence>
<dbReference type="PROSITE" id="PS50262">
    <property type="entry name" value="G_PROTEIN_RECEP_F1_2"/>
    <property type="match status" value="1"/>
</dbReference>
<protein>
    <recommendedName>
        <fullName evidence="9">G-protein coupled receptors family 1 profile domain-containing protein</fullName>
    </recommendedName>
</protein>
<feature type="domain" description="G-protein coupled receptors family 1 profile" evidence="9">
    <location>
        <begin position="1"/>
        <end position="201"/>
    </location>
</feature>
<feature type="transmembrane region" description="Helical" evidence="8">
    <location>
        <begin position="34"/>
        <end position="52"/>
    </location>
</feature>
<keyword evidence="3 8" id="KW-1133">Transmembrane helix</keyword>
<reference evidence="10" key="1">
    <citation type="submission" date="2022-11" db="EMBL/GenBank/DDBJ databases">
        <title>Centuries of genome instability and evolution in soft-shell clam transmissible cancer (bioRxiv).</title>
        <authorList>
            <person name="Hart S.F.M."/>
            <person name="Yonemitsu M.A."/>
            <person name="Giersch R.M."/>
            <person name="Beal B.F."/>
            <person name="Arriagada G."/>
            <person name="Davis B.W."/>
            <person name="Ostrander E.A."/>
            <person name="Goff S.P."/>
            <person name="Metzger M.J."/>
        </authorList>
    </citation>
    <scope>NUCLEOTIDE SEQUENCE</scope>
    <source>
        <strain evidence="10">MELC-2E11</strain>
        <tissue evidence="10">Siphon/mantle</tissue>
    </source>
</reference>
<comment type="subcellular location">
    <subcellularLocation>
        <location evidence="1">Membrane</location>
        <topology evidence="1">Multi-pass membrane protein</topology>
    </subcellularLocation>
</comment>
<evidence type="ECO:0000256" key="7">
    <source>
        <dbReference type="ARBA" id="ARBA00023224"/>
    </source>
</evidence>
<keyword evidence="2 8" id="KW-0812">Transmembrane</keyword>
<keyword evidence="7" id="KW-0807">Transducer</keyword>
<accession>A0ABY7F8F9</accession>
<feature type="transmembrane region" description="Helical" evidence="8">
    <location>
        <begin position="128"/>
        <end position="151"/>
    </location>
</feature>
<keyword evidence="4" id="KW-0297">G-protein coupled receptor</keyword>
<sequence>MEHNINSYDELNALNRNKTKITFKNKPGCKMIHFLNHWLVITSGALLLFVAIDRYQKICRPFRWHLSIKSVNIAFLVIVNAAMVYSVGTISIVDVAHVNVTEEESGKRIEAFYCTHSKDPGLKTAINLFHALDLLAFITIIGGCIVLYVLISRALWVSRKHLKHANKGRCSNDSNLLLPVYGILNPVANEKHQFLALSAIM</sequence>
<dbReference type="Pfam" id="PF00001">
    <property type="entry name" value="7tm_1"/>
    <property type="match status" value="1"/>
</dbReference>
<dbReference type="Gene3D" id="1.20.1070.10">
    <property type="entry name" value="Rhodopsin 7-helix transmembrane proteins"/>
    <property type="match status" value="1"/>
</dbReference>
<feature type="transmembrane region" description="Helical" evidence="8">
    <location>
        <begin position="73"/>
        <end position="93"/>
    </location>
</feature>
<proteinExistence type="predicted"/>
<keyword evidence="6" id="KW-0675">Receptor</keyword>
<evidence type="ECO:0000256" key="4">
    <source>
        <dbReference type="ARBA" id="ARBA00023040"/>
    </source>
</evidence>